<evidence type="ECO:0000313" key="1">
    <source>
        <dbReference type="EMBL" id="ETI46273.1"/>
    </source>
</evidence>
<proteinExistence type="predicted"/>
<dbReference type="EMBL" id="ANIZ01001592">
    <property type="protein sequence ID" value="ETI46273.1"/>
    <property type="molecule type" value="Genomic_DNA"/>
</dbReference>
<organism evidence="1 2">
    <name type="scientific">Phytophthora nicotianae P1569</name>
    <dbReference type="NCBI Taxonomy" id="1317065"/>
    <lineage>
        <taxon>Eukaryota</taxon>
        <taxon>Sar</taxon>
        <taxon>Stramenopiles</taxon>
        <taxon>Oomycota</taxon>
        <taxon>Peronosporomycetes</taxon>
        <taxon>Peronosporales</taxon>
        <taxon>Peronosporaceae</taxon>
        <taxon>Phytophthora</taxon>
    </lineage>
</organism>
<gene>
    <name evidence="1" type="ORF">F443_09313</name>
</gene>
<comment type="caution">
    <text evidence="1">The sequence shown here is derived from an EMBL/GenBank/DDBJ whole genome shotgun (WGS) entry which is preliminary data.</text>
</comment>
<dbReference type="HOGENOM" id="CLU_2089578_0_0_1"/>
<evidence type="ECO:0000313" key="2">
    <source>
        <dbReference type="Proteomes" id="UP000018721"/>
    </source>
</evidence>
<sequence length="117" mass="13553">MKCRQGTLLFFLEGWIVRRWLSSRVRWALFLMEGVQRSLTLMPSVPLSGTHDTIVPTKSGRESTTFKALLRQLGGQEPIDMVAFKILESRWTSIIDSICCWTLSIRMMTEAEWRAKM</sequence>
<reference evidence="1 2" key="1">
    <citation type="submission" date="2013-11" db="EMBL/GenBank/DDBJ databases">
        <title>The Genome Sequence of Phytophthora parasitica P1569.</title>
        <authorList>
            <consortium name="The Broad Institute Genomics Platform"/>
            <person name="Russ C."/>
            <person name="Tyler B."/>
            <person name="Panabieres F."/>
            <person name="Shan W."/>
            <person name="Tripathy S."/>
            <person name="Grunwald N."/>
            <person name="Machado M."/>
            <person name="Johnson C.S."/>
            <person name="Arredondo F."/>
            <person name="Hong C."/>
            <person name="Coffey M."/>
            <person name="Young S.K."/>
            <person name="Zeng Q."/>
            <person name="Gargeya S."/>
            <person name="Fitzgerald M."/>
            <person name="Abouelleil A."/>
            <person name="Alvarado L."/>
            <person name="Chapman S.B."/>
            <person name="Gainer-Dewar J."/>
            <person name="Goldberg J."/>
            <person name="Griggs A."/>
            <person name="Gujja S."/>
            <person name="Hansen M."/>
            <person name="Howarth C."/>
            <person name="Imamovic A."/>
            <person name="Ireland A."/>
            <person name="Larimer J."/>
            <person name="McCowan C."/>
            <person name="Murphy C."/>
            <person name="Pearson M."/>
            <person name="Poon T.W."/>
            <person name="Priest M."/>
            <person name="Roberts A."/>
            <person name="Saif S."/>
            <person name="Shea T."/>
            <person name="Sykes S."/>
            <person name="Wortman J."/>
            <person name="Nusbaum C."/>
            <person name="Birren B."/>
        </authorList>
    </citation>
    <scope>NUCLEOTIDE SEQUENCE [LARGE SCALE GENOMIC DNA]</scope>
    <source>
        <strain evidence="1 2">P1569</strain>
    </source>
</reference>
<dbReference type="AlphaFoldDB" id="V9F691"/>
<keyword evidence="2" id="KW-1185">Reference proteome</keyword>
<protein>
    <submittedName>
        <fullName evidence="1">Uncharacterized protein</fullName>
    </submittedName>
</protein>
<name>V9F691_PHYNI</name>
<accession>V9F691</accession>
<dbReference type="Proteomes" id="UP000018721">
    <property type="component" value="Unassembled WGS sequence"/>
</dbReference>